<organism evidence="1 2">
    <name type="scientific">Novosphingobium resinovorum</name>
    <dbReference type="NCBI Taxonomy" id="158500"/>
    <lineage>
        <taxon>Bacteria</taxon>
        <taxon>Pseudomonadati</taxon>
        <taxon>Pseudomonadota</taxon>
        <taxon>Alphaproteobacteria</taxon>
        <taxon>Sphingomonadales</taxon>
        <taxon>Sphingomonadaceae</taxon>
        <taxon>Novosphingobium</taxon>
    </lineage>
</organism>
<gene>
    <name evidence="1" type="ORF">BES08_14325</name>
</gene>
<accession>A0A1D8A6Q3</accession>
<dbReference type="EMBL" id="CP017075">
    <property type="protein sequence ID" value="AOR77799.1"/>
    <property type="molecule type" value="Genomic_DNA"/>
</dbReference>
<sequence length="315" mass="35367">MHTCSPPKNALDRWLTKYPSDVDNYGHLLLEQNCECDEDLIQDFVGYFESAHTDARAYFHEQLGIDLHPDADAPGAHATYPNMLPSITRRGLFGEVMAGMLTEHYEFVGGHHWVIPVFLFRFHEDAEAYLFALARDEERKREVYGRRGSDFLALALNDAGEVIRFIAGEAKWRKKLQPAVVADLLYGKKKTDPATGIAAHDGKGIWFQINRDIPAPHGLRQLQRLLREIDPDAFSAAIATIDRVLVVKGAEPLPRTNLIMISGGDVPSRKAKTSLIPWEALPDDYTAPHDLQVVELILTDGEDLIDGVYDALWRA</sequence>
<keyword evidence="1" id="KW-0808">Transferase</keyword>
<dbReference type="AlphaFoldDB" id="A0A1D8A6Q3"/>
<evidence type="ECO:0000313" key="1">
    <source>
        <dbReference type="EMBL" id="AOR77799.1"/>
    </source>
</evidence>
<proteinExistence type="predicted"/>
<dbReference type="KEGG" id="nre:BES08_14325"/>
<evidence type="ECO:0000313" key="2">
    <source>
        <dbReference type="Proteomes" id="UP000094626"/>
    </source>
</evidence>
<reference evidence="2" key="1">
    <citation type="journal article" date="2017" name="J. Biotechnol.">
        <title>Complete genome sequence of Novosphingobium resinovorum SA1, a versatile xenobiotic-degrading bacterium capable of utilizing sulfanilic acid.</title>
        <authorList>
            <person name="Hegedus B."/>
            <person name="Kos P.B."/>
            <person name="Balint B."/>
            <person name="Maroti G."/>
            <person name="Gan H.M."/>
            <person name="Perei K."/>
            <person name="Rakhely G."/>
        </authorList>
    </citation>
    <scope>NUCLEOTIDE SEQUENCE [LARGE SCALE GENOMIC DNA]</scope>
    <source>
        <strain evidence="2">SA1</strain>
    </source>
</reference>
<name>A0A1D8A6Q3_9SPHN</name>
<dbReference type="Proteomes" id="UP000094626">
    <property type="component" value="Chromosome"/>
</dbReference>
<dbReference type="OrthoDB" id="2962131at2"/>
<keyword evidence="1" id="KW-0032">Aminotransferase</keyword>
<protein>
    <submittedName>
        <fullName evidence="1">Aminotransferase</fullName>
    </submittedName>
</protein>
<keyword evidence="2" id="KW-1185">Reference proteome</keyword>
<dbReference type="GO" id="GO:0008483">
    <property type="term" value="F:transaminase activity"/>
    <property type="evidence" value="ECO:0007669"/>
    <property type="project" value="UniProtKB-KW"/>
</dbReference>